<proteinExistence type="predicted"/>
<feature type="region of interest" description="Disordered" evidence="2">
    <location>
        <begin position="203"/>
        <end position="223"/>
    </location>
</feature>
<evidence type="ECO:0000256" key="2">
    <source>
        <dbReference type="SAM" id="MobiDB-lite"/>
    </source>
</evidence>
<gene>
    <name evidence="4" type="ORF">BN381_810006</name>
</gene>
<organism evidence="4 5">
    <name type="scientific">Candidatus Neomicrothrix parvicella RN1</name>
    <dbReference type="NCBI Taxonomy" id="1229780"/>
    <lineage>
        <taxon>Bacteria</taxon>
        <taxon>Bacillati</taxon>
        <taxon>Actinomycetota</taxon>
        <taxon>Acidimicrobiia</taxon>
        <taxon>Acidimicrobiales</taxon>
        <taxon>Microthrixaceae</taxon>
        <taxon>Candidatus Neomicrothrix</taxon>
    </lineage>
</organism>
<dbReference type="InterPro" id="IPR036625">
    <property type="entry name" value="E3-bd_dom_sf"/>
</dbReference>
<feature type="region of interest" description="Disordered" evidence="2">
    <location>
        <begin position="165"/>
        <end position="184"/>
    </location>
</feature>
<evidence type="ECO:0000313" key="5">
    <source>
        <dbReference type="Proteomes" id="UP000018291"/>
    </source>
</evidence>
<name>R4Z5A4_9ACTN</name>
<keyword evidence="5" id="KW-1185">Reference proteome</keyword>
<dbReference type="GO" id="GO:0003677">
    <property type="term" value="F:DNA binding"/>
    <property type="evidence" value="ECO:0007669"/>
    <property type="project" value="UniProtKB-KW"/>
</dbReference>
<sequence length="280" mass="29115">MAGPGNARHRRTRSRGVVRATRCRHRPGAGPGSGEPLAVRVHQGARARGGVLAIGSDPQAGAAQRHCPLRSSLGPPAQHRGRHPRAVCVEVLGSAGHDHQKGTAGRGLCGRRRGRTACCGRGTQEPGGSRVDDHRRQTLDAARSAGRCSPRGVGGRRALLVGVQAGQGSPGTHRRTAGRSGGAVSVGADRVCRNPAAGPGVDVPVLWGGPRPPSERGGRRPTTRWAGCGRPVPVREPTTAEVRSWALGAGLTVADRGRLRPEIWEAYRAASTLPDGESLP</sequence>
<protein>
    <recommendedName>
        <fullName evidence="3">Lsr2 DNA-binding domain-containing protein</fullName>
    </recommendedName>
</protein>
<accession>R4Z5A4</accession>
<dbReference type="Gene3D" id="4.10.320.10">
    <property type="entry name" value="E3-binding domain"/>
    <property type="match status" value="1"/>
</dbReference>
<evidence type="ECO:0000256" key="1">
    <source>
        <dbReference type="ARBA" id="ARBA00023125"/>
    </source>
</evidence>
<evidence type="ECO:0000259" key="3">
    <source>
        <dbReference type="Pfam" id="PF23359"/>
    </source>
</evidence>
<dbReference type="Pfam" id="PF23359">
    <property type="entry name" value="Lsr2_DNA-bd"/>
    <property type="match status" value="1"/>
</dbReference>
<dbReference type="EMBL" id="CANL01000080">
    <property type="protein sequence ID" value="CCM65903.1"/>
    <property type="molecule type" value="Genomic_DNA"/>
</dbReference>
<dbReference type="GO" id="GO:0016746">
    <property type="term" value="F:acyltransferase activity"/>
    <property type="evidence" value="ECO:0007669"/>
    <property type="project" value="InterPro"/>
</dbReference>
<dbReference type="InterPro" id="IPR055370">
    <property type="entry name" value="Lsr2_DNA-bd"/>
</dbReference>
<dbReference type="Proteomes" id="UP000018291">
    <property type="component" value="Unassembled WGS sequence"/>
</dbReference>
<feature type="compositionally biased region" description="Basic residues" evidence="2">
    <location>
        <begin position="7"/>
        <end position="27"/>
    </location>
</feature>
<feature type="domain" description="Lsr2 DNA-binding" evidence="3">
    <location>
        <begin position="237"/>
        <end position="270"/>
    </location>
</feature>
<feature type="region of interest" description="Disordered" evidence="2">
    <location>
        <begin position="1"/>
        <end position="37"/>
    </location>
</feature>
<keyword evidence="1" id="KW-0238">DNA-binding</keyword>
<dbReference type="HOGENOM" id="CLU_992830_0_0_11"/>
<dbReference type="AlphaFoldDB" id="R4Z5A4"/>
<evidence type="ECO:0000313" key="4">
    <source>
        <dbReference type="EMBL" id="CCM65903.1"/>
    </source>
</evidence>
<comment type="caution">
    <text evidence="4">The sequence shown here is derived from an EMBL/GenBank/DDBJ whole genome shotgun (WGS) entry which is preliminary data.</text>
</comment>
<reference evidence="4 5" key="1">
    <citation type="journal article" date="2013" name="ISME J.">
        <title>Metabolic model for the filamentous 'Candidatus Microthrix parvicella' based on genomic and metagenomic analyses.</title>
        <authorList>
            <person name="Jon McIlroy S."/>
            <person name="Kristiansen R."/>
            <person name="Albertsen M."/>
            <person name="Michael Karst S."/>
            <person name="Rossetti S."/>
            <person name="Lund Nielsen J."/>
            <person name="Tandoi V."/>
            <person name="James Seviour R."/>
            <person name="Nielsen P.H."/>
        </authorList>
    </citation>
    <scope>NUCLEOTIDE SEQUENCE [LARGE SCALE GENOMIC DNA]</scope>
    <source>
        <strain evidence="4 5">RN1</strain>
    </source>
</reference>